<evidence type="ECO:0000256" key="4">
    <source>
        <dbReference type="ARBA" id="ARBA00022792"/>
    </source>
</evidence>
<comment type="similarity">
    <text evidence="2">Belongs to the COX16 family.</text>
</comment>
<reference evidence="9 10" key="1">
    <citation type="submission" date="2023-11" db="EMBL/GenBank/DDBJ databases">
        <title>Dfirmibasis_genome.</title>
        <authorList>
            <person name="Edelbroek B."/>
            <person name="Kjellin J."/>
            <person name="Jerlstrom-Hultqvist J."/>
            <person name="Soderbom F."/>
        </authorList>
    </citation>
    <scope>NUCLEOTIDE SEQUENCE [LARGE SCALE GENOMIC DNA]</scope>
    <source>
        <strain evidence="9 10">TNS-C-14</strain>
    </source>
</reference>
<organism evidence="9 10">
    <name type="scientific">Dictyostelium firmibasis</name>
    <dbReference type="NCBI Taxonomy" id="79012"/>
    <lineage>
        <taxon>Eukaryota</taxon>
        <taxon>Amoebozoa</taxon>
        <taxon>Evosea</taxon>
        <taxon>Eumycetozoa</taxon>
        <taxon>Dictyostelia</taxon>
        <taxon>Dictyosteliales</taxon>
        <taxon>Dictyosteliaceae</taxon>
        <taxon>Dictyostelium</taxon>
    </lineage>
</organism>
<evidence type="ECO:0000313" key="9">
    <source>
        <dbReference type="EMBL" id="KAK5583901.1"/>
    </source>
</evidence>
<feature type="transmembrane region" description="Helical" evidence="8">
    <location>
        <begin position="6"/>
        <end position="25"/>
    </location>
</feature>
<keyword evidence="4" id="KW-0999">Mitochondrion inner membrane</keyword>
<accession>A0AAN7U9N1</accession>
<evidence type="ECO:0000256" key="8">
    <source>
        <dbReference type="SAM" id="Phobius"/>
    </source>
</evidence>
<keyword evidence="10" id="KW-1185">Reference proteome</keyword>
<keyword evidence="3 8" id="KW-0812">Transmembrane</keyword>
<sequence length="80" mass="9332">MAKKSSLMSTLIPMIGVTLVSFGVLHHFMIHKFERWDHESLGDPNRKPTTLEEEYEKMSKKVDFSNYENKSVPGRDDFKN</sequence>
<evidence type="ECO:0000313" key="10">
    <source>
        <dbReference type="Proteomes" id="UP001344447"/>
    </source>
</evidence>
<protein>
    <submittedName>
        <fullName evidence="9">Uncharacterized protein</fullName>
    </submittedName>
</protein>
<evidence type="ECO:0000256" key="2">
    <source>
        <dbReference type="ARBA" id="ARBA00008370"/>
    </source>
</evidence>
<name>A0AAN7U9N1_9MYCE</name>
<keyword evidence="6" id="KW-0496">Mitochondrion</keyword>
<dbReference type="AlphaFoldDB" id="A0AAN7U9N1"/>
<evidence type="ECO:0000256" key="6">
    <source>
        <dbReference type="ARBA" id="ARBA00023128"/>
    </source>
</evidence>
<dbReference type="EMBL" id="JAVFKY010000001">
    <property type="protein sequence ID" value="KAK5583901.1"/>
    <property type="molecule type" value="Genomic_DNA"/>
</dbReference>
<evidence type="ECO:0000256" key="3">
    <source>
        <dbReference type="ARBA" id="ARBA00022692"/>
    </source>
</evidence>
<keyword evidence="5 8" id="KW-1133">Transmembrane helix</keyword>
<evidence type="ECO:0000256" key="7">
    <source>
        <dbReference type="ARBA" id="ARBA00023136"/>
    </source>
</evidence>
<dbReference type="InterPro" id="IPR020164">
    <property type="entry name" value="Cyt_c_Oxase_assmbl_COX16"/>
</dbReference>
<dbReference type="GO" id="GO:0005743">
    <property type="term" value="C:mitochondrial inner membrane"/>
    <property type="evidence" value="ECO:0007669"/>
    <property type="project" value="UniProtKB-SubCell"/>
</dbReference>
<evidence type="ECO:0000256" key="5">
    <source>
        <dbReference type="ARBA" id="ARBA00022989"/>
    </source>
</evidence>
<comment type="caution">
    <text evidence="9">The sequence shown here is derived from an EMBL/GenBank/DDBJ whole genome shotgun (WGS) entry which is preliminary data.</text>
</comment>
<keyword evidence="7 8" id="KW-0472">Membrane</keyword>
<comment type="subcellular location">
    <subcellularLocation>
        <location evidence="1">Mitochondrion inner membrane</location>
        <topology evidence="1">Single-pass membrane protein</topology>
    </subcellularLocation>
</comment>
<gene>
    <name evidence="9" type="ORF">RB653_005505</name>
</gene>
<evidence type="ECO:0000256" key="1">
    <source>
        <dbReference type="ARBA" id="ARBA00004434"/>
    </source>
</evidence>
<proteinExistence type="inferred from homology"/>
<dbReference type="Proteomes" id="UP001344447">
    <property type="component" value="Unassembled WGS sequence"/>
</dbReference>
<dbReference type="Pfam" id="PF14138">
    <property type="entry name" value="COX16"/>
    <property type="match status" value="1"/>
</dbReference>